<feature type="region of interest" description="Disordered" evidence="1">
    <location>
        <begin position="243"/>
        <end position="262"/>
    </location>
</feature>
<dbReference type="SMART" id="SM00256">
    <property type="entry name" value="FBOX"/>
    <property type="match status" value="1"/>
</dbReference>
<name>A0A1Y2G3M2_9BASI</name>
<dbReference type="AlphaFoldDB" id="A0A1Y2G3M2"/>
<dbReference type="Gene3D" id="2.130.10.10">
    <property type="entry name" value="YVTN repeat-like/Quinoprotein amine dehydrogenase"/>
    <property type="match status" value="1"/>
</dbReference>
<sequence>MTLPSTPQDSSPLLSLPPELLQHLLLFLPLSSLLALSLVSRSFHTLISTHSLPTFLRLLSYSPTPFQPHQQTWSLPAQARWADDVLSNFDSRDSMARGFGAWERKCMPVLKVWERGAGVARLVVGRGAELDLYDLGPRRRPTLLPMLPFLPPSQSASSGQMDITGVALDPSTPEELIISRVSGVVQRLRVEEPEWMGDCWRVGRLVEVGRYPVGSVGWEEQPWTVQALHSSSTLLGAALTSRPRPTFRGSHPSPFTTATTTTSTPITFSTLHSLPPPPTSHHLSLTSLSTPSTAPFLLPLPSKPWSLDLTATYLALGSSSPTPLTVYQLDSTGLPSSSPLSLTPPDEAGSAVYSLTTPPPHSTTLHPTQSLIAAFYDSTTRIYDLRSGSGGGAEVMRLADPWSEDPSYSVTCGGPSGGWVATGASREGMVRLWD</sequence>
<evidence type="ECO:0000313" key="4">
    <source>
        <dbReference type="Proteomes" id="UP000193467"/>
    </source>
</evidence>
<dbReference type="SUPFAM" id="SSF81383">
    <property type="entry name" value="F-box domain"/>
    <property type="match status" value="1"/>
</dbReference>
<dbReference type="InterPro" id="IPR001810">
    <property type="entry name" value="F-box_dom"/>
</dbReference>
<proteinExistence type="predicted"/>
<dbReference type="SUPFAM" id="SSF101908">
    <property type="entry name" value="Putative isomerase YbhE"/>
    <property type="match status" value="1"/>
</dbReference>
<protein>
    <recommendedName>
        <fullName evidence="2">F-box domain-containing protein</fullName>
    </recommendedName>
</protein>
<dbReference type="OrthoDB" id="1259151at2759"/>
<dbReference type="PROSITE" id="PS50181">
    <property type="entry name" value="FBOX"/>
    <property type="match status" value="1"/>
</dbReference>
<evidence type="ECO:0000313" key="3">
    <source>
        <dbReference type="EMBL" id="ORY89630.1"/>
    </source>
</evidence>
<gene>
    <name evidence="3" type="ORF">BCR35DRAFT_350088</name>
</gene>
<evidence type="ECO:0000256" key="1">
    <source>
        <dbReference type="SAM" id="MobiDB-lite"/>
    </source>
</evidence>
<feature type="domain" description="F-box" evidence="2">
    <location>
        <begin position="10"/>
        <end position="58"/>
    </location>
</feature>
<organism evidence="3 4">
    <name type="scientific">Leucosporidium creatinivorum</name>
    <dbReference type="NCBI Taxonomy" id="106004"/>
    <lineage>
        <taxon>Eukaryota</taxon>
        <taxon>Fungi</taxon>
        <taxon>Dikarya</taxon>
        <taxon>Basidiomycota</taxon>
        <taxon>Pucciniomycotina</taxon>
        <taxon>Microbotryomycetes</taxon>
        <taxon>Leucosporidiales</taxon>
        <taxon>Leucosporidium</taxon>
    </lineage>
</organism>
<dbReference type="Gene3D" id="1.20.1280.50">
    <property type="match status" value="1"/>
</dbReference>
<accession>A0A1Y2G3M2</accession>
<dbReference type="Proteomes" id="UP000193467">
    <property type="component" value="Unassembled WGS sequence"/>
</dbReference>
<dbReference type="Pfam" id="PF00646">
    <property type="entry name" value="F-box"/>
    <property type="match status" value="1"/>
</dbReference>
<feature type="non-terminal residue" evidence="3">
    <location>
        <position position="434"/>
    </location>
</feature>
<comment type="caution">
    <text evidence="3">The sequence shown here is derived from an EMBL/GenBank/DDBJ whole genome shotgun (WGS) entry which is preliminary data.</text>
</comment>
<dbReference type="InterPro" id="IPR015943">
    <property type="entry name" value="WD40/YVTN_repeat-like_dom_sf"/>
</dbReference>
<evidence type="ECO:0000259" key="2">
    <source>
        <dbReference type="PROSITE" id="PS50181"/>
    </source>
</evidence>
<feature type="compositionally biased region" description="Low complexity" evidence="1">
    <location>
        <begin position="252"/>
        <end position="262"/>
    </location>
</feature>
<dbReference type="InParanoid" id="A0A1Y2G3M2"/>
<reference evidence="3 4" key="1">
    <citation type="submission" date="2016-07" db="EMBL/GenBank/DDBJ databases">
        <title>Pervasive Adenine N6-methylation of Active Genes in Fungi.</title>
        <authorList>
            <consortium name="DOE Joint Genome Institute"/>
            <person name="Mondo S.J."/>
            <person name="Dannebaum R.O."/>
            <person name="Kuo R.C."/>
            <person name="Labutti K."/>
            <person name="Haridas S."/>
            <person name="Kuo A."/>
            <person name="Salamov A."/>
            <person name="Ahrendt S.R."/>
            <person name="Lipzen A."/>
            <person name="Sullivan W."/>
            <person name="Andreopoulos W.B."/>
            <person name="Clum A."/>
            <person name="Lindquist E."/>
            <person name="Daum C."/>
            <person name="Ramamoorthy G.K."/>
            <person name="Gryganskyi A."/>
            <person name="Culley D."/>
            <person name="Magnuson J.K."/>
            <person name="James T.Y."/>
            <person name="O'Malley M.A."/>
            <person name="Stajich J.E."/>
            <person name="Spatafora J.W."/>
            <person name="Visel A."/>
            <person name="Grigoriev I.V."/>
        </authorList>
    </citation>
    <scope>NUCLEOTIDE SEQUENCE [LARGE SCALE GENOMIC DNA]</scope>
    <source>
        <strain evidence="3 4">62-1032</strain>
    </source>
</reference>
<dbReference type="InterPro" id="IPR036047">
    <property type="entry name" value="F-box-like_dom_sf"/>
</dbReference>
<keyword evidence="4" id="KW-1185">Reference proteome</keyword>
<dbReference type="EMBL" id="MCGR01000005">
    <property type="protein sequence ID" value="ORY89630.1"/>
    <property type="molecule type" value="Genomic_DNA"/>
</dbReference>